<keyword evidence="3" id="KW-1185">Reference proteome</keyword>
<dbReference type="PANTHER" id="PTHR35572">
    <property type="entry name" value="PROTEIN CBG04538-RELATED"/>
    <property type="match status" value="1"/>
</dbReference>
<dbReference type="AlphaFoldDB" id="A0ABD6ECG6"/>
<proteinExistence type="predicted"/>
<evidence type="ECO:0000313" key="2">
    <source>
        <dbReference type="EMBL" id="MFH4974387.1"/>
    </source>
</evidence>
<sequence length="280" mass="30870">MGGIVELVGYNPQCRIMFGMKQTLVLLACISAIIACVYDGKTYHDGQIWAIRRFLFQCEEYDDGSWRSKVIACVTPGGTVVSVGTAAVEDESEFECVRGKGMVVSLIQNYLSTEQPESSSSHDLCDGHNVGESWISTGSFNKTCTSDGVVISNCITEDGDAVPLGGEFRRKGNLWKCKPTADGLATLALFPDITSTPKQSKEKREVDCLDNGKVKRFGEIYHDGMFIKRCGRDGIFTVEACDPHEIPPMPLNTILVVGDKRFYCLKKPDGSISFRFEFVE</sequence>
<dbReference type="Pfam" id="PF23003">
    <property type="entry name" value="Fn1_2"/>
    <property type="match status" value="2"/>
</dbReference>
<dbReference type="InterPro" id="IPR055119">
    <property type="entry name" value="Mig18_Fn1"/>
</dbReference>
<accession>A0ABD6ECG6</accession>
<organism evidence="2 3">
    <name type="scientific">Gnathostoma spinigerum</name>
    <dbReference type="NCBI Taxonomy" id="75299"/>
    <lineage>
        <taxon>Eukaryota</taxon>
        <taxon>Metazoa</taxon>
        <taxon>Ecdysozoa</taxon>
        <taxon>Nematoda</taxon>
        <taxon>Chromadorea</taxon>
        <taxon>Rhabditida</taxon>
        <taxon>Spirurina</taxon>
        <taxon>Gnathostomatomorpha</taxon>
        <taxon>Gnathostomatoidea</taxon>
        <taxon>Gnathostomatidae</taxon>
        <taxon>Gnathostoma</taxon>
    </lineage>
</organism>
<evidence type="ECO:0000313" key="3">
    <source>
        <dbReference type="Proteomes" id="UP001608902"/>
    </source>
</evidence>
<feature type="domain" description="Abnormal cell migration protein 18-like fibronectin type I" evidence="1">
    <location>
        <begin position="35"/>
        <end position="100"/>
    </location>
</feature>
<dbReference type="Proteomes" id="UP001608902">
    <property type="component" value="Unassembled WGS sequence"/>
</dbReference>
<comment type="caution">
    <text evidence="2">The sequence shown here is derived from an EMBL/GenBank/DDBJ whole genome shotgun (WGS) entry which is preliminary data.</text>
</comment>
<reference evidence="2 3" key="1">
    <citation type="submission" date="2024-08" db="EMBL/GenBank/DDBJ databases">
        <title>Gnathostoma spinigerum genome.</title>
        <authorList>
            <person name="Gonzalez-Bertolin B."/>
            <person name="Monzon S."/>
            <person name="Zaballos A."/>
            <person name="Jimenez P."/>
            <person name="Dekumyoy P."/>
            <person name="Varona S."/>
            <person name="Cuesta I."/>
            <person name="Sumanam S."/>
            <person name="Adisakwattana P."/>
            <person name="Gasser R.B."/>
            <person name="Hernandez-Gonzalez A."/>
            <person name="Young N.D."/>
            <person name="Perteguer M.J."/>
        </authorList>
    </citation>
    <scope>NUCLEOTIDE SEQUENCE [LARGE SCALE GENOMIC DNA]</scope>
    <source>
        <strain evidence="2">AL3</strain>
        <tissue evidence="2">Liver</tissue>
    </source>
</reference>
<evidence type="ECO:0000259" key="1">
    <source>
        <dbReference type="Pfam" id="PF23003"/>
    </source>
</evidence>
<dbReference type="InterPro" id="IPR040282">
    <property type="entry name" value="Mig-18-like"/>
</dbReference>
<protein>
    <recommendedName>
        <fullName evidence="1">Abnormal cell migration protein 18-like fibronectin type I domain-containing protein</fullName>
    </recommendedName>
</protein>
<gene>
    <name evidence="2" type="ORF">AB6A40_001096</name>
</gene>
<dbReference type="EMBL" id="JBGFUD010000370">
    <property type="protein sequence ID" value="MFH4974387.1"/>
    <property type="molecule type" value="Genomic_DNA"/>
</dbReference>
<name>A0ABD6ECG6_9BILA</name>
<feature type="domain" description="Abnormal cell migration protein 18-like fibronectin type I" evidence="1">
    <location>
        <begin position="128"/>
        <end position="180"/>
    </location>
</feature>